<sequence>MTLLDLDDIDCSHLGCEVDGNCTGIAEMLADGTKCNKDKWCIHGKCVTKGTRPQAVDGGWGEWGPWSACTRSCGRGTQHQERLCDNPQPSNTGKICVGSRVKIRICNPQECPMDAVPFREQACIEHLKTLNRTDEKVIGAQYKRDSPCTMYCFLKKEGEKDIQLTSFYNTPLPDGAKCEIGNPLKMCVMSKCMEVACDNQIEKSTAVLDRCGICNGPGTQCNVIDESRTIPKANKKNVNAKVLVTVVPAGSKKVKITKEPSMSKLMLGLPDNRTFYFNEKTFMWVGVHNLGYNHKEFFLYTHTELPDKTISEEVLWDMTPEDVGVYVEISFTDTKVKWHWIELLNNPKIEPKYRWDIVEYKRCTAKCEGGIQEPMINCLEETAGKVADAYCEKLEKPEVPARKCNEKPCITEWRVGKWGRCRACKKKGGVRLRDVQCVKQNPNPIGDYIIVEDSECKEVKPGRVELCETKKKCRSHSRRSVFIPGKFQEGLWKQMNKLHIKKRGSESLAFRKGHFPTSSTMTSPLTWIPTLNHDKNDSKLVIDHGSTNPLIPMKSSHRSKCINLDQEKELELPVNPISSTPNTNRSTC</sequence>
<evidence type="ECO:0000256" key="7">
    <source>
        <dbReference type="ARBA" id="ARBA00023180"/>
    </source>
</evidence>
<protein>
    <recommendedName>
        <fullName evidence="9">ADAMTS cysteine-rich domain-containing protein</fullName>
    </recommendedName>
</protein>
<dbReference type="Pfam" id="PF00090">
    <property type="entry name" value="TSP_1"/>
    <property type="match status" value="1"/>
</dbReference>
<dbReference type="AlphaFoldDB" id="A0ABD1E9C1"/>
<feature type="disulfide bond" evidence="8">
    <location>
        <begin position="35"/>
        <end position="46"/>
    </location>
</feature>
<dbReference type="InterPro" id="IPR041645">
    <property type="entry name" value="ADAMTS_CR_2"/>
</dbReference>
<evidence type="ECO:0000256" key="4">
    <source>
        <dbReference type="ARBA" id="ARBA00022801"/>
    </source>
</evidence>
<proteinExistence type="predicted"/>
<evidence type="ECO:0000313" key="10">
    <source>
        <dbReference type="EMBL" id="KAL1490990.1"/>
    </source>
</evidence>
<dbReference type="Gene3D" id="3.40.1620.60">
    <property type="match status" value="1"/>
</dbReference>
<dbReference type="Gene3D" id="2.20.100.10">
    <property type="entry name" value="Thrombospondin type-1 (TSP1) repeat"/>
    <property type="match status" value="2"/>
</dbReference>
<dbReference type="EMBL" id="JBDJPC010000009">
    <property type="protein sequence ID" value="KAL1490990.1"/>
    <property type="molecule type" value="Genomic_DNA"/>
</dbReference>
<dbReference type="SUPFAM" id="SSF82895">
    <property type="entry name" value="TSP-1 type 1 repeat"/>
    <property type="match status" value="1"/>
</dbReference>
<feature type="domain" description="ADAMTS cysteine-rich" evidence="9">
    <location>
        <begin position="8"/>
        <end position="47"/>
    </location>
</feature>
<evidence type="ECO:0000256" key="5">
    <source>
        <dbReference type="ARBA" id="ARBA00022833"/>
    </source>
</evidence>
<dbReference type="InterPro" id="IPR050439">
    <property type="entry name" value="ADAMTS_ADAMTS-like"/>
</dbReference>
<evidence type="ECO:0000256" key="6">
    <source>
        <dbReference type="ARBA" id="ARBA00023157"/>
    </source>
</evidence>
<keyword evidence="2" id="KW-0964">Secreted</keyword>
<dbReference type="InterPro" id="IPR036383">
    <property type="entry name" value="TSP1_rpt_sf"/>
</dbReference>
<dbReference type="PANTHER" id="PTHR13723:SF281">
    <property type="entry name" value="PAPILIN"/>
    <property type="match status" value="1"/>
</dbReference>
<keyword evidence="4" id="KW-0378">Hydrolase</keyword>
<dbReference type="GO" id="GO:0046872">
    <property type="term" value="F:metal ion binding"/>
    <property type="evidence" value="ECO:0007669"/>
    <property type="project" value="UniProtKB-KW"/>
</dbReference>
<feature type="disulfide bond" evidence="8">
    <location>
        <begin position="11"/>
        <end position="41"/>
    </location>
</feature>
<accession>A0ABD1E9C1</accession>
<keyword evidence="5" id="KW-0862">Zinc</keyword>
<evidence type="ECO:0000259" key="9">
    <source>
        <dbReference type="Pfam" id="PF17771"/>
    </source>
</evidence>
<evidence type="ECO:0000256" key="3">
    <source>
        <dbReference type="ARBA" id="ARBA00022723"/>
    </source>
</evidence>
<keyword evidence="3" id="KW-0479">Metal-binding</keyword>
<evidence type="ECO:0000256" key="2">
    <source>
        <dbReference type="ARBA" id="ARBA00022525"/>
    </source>
</evidence>
<dbReference type="FunFam" id="2.20.100.10:FF:000001">
    <property type="entry name" value="semaphorin-5A isoform X1"/>
    <property type="match status" value="1"/>
</dbReference>
<comment type="subcellular location">
    <subcellularLocation>
        <location evidence="1">Secreted</location>
    </subcellularLocation>
</comment>
<dbReference type="Pfam" id="PF17771">
    <property type="entry name" value="ADAMTS_CR_2"/>
    <property type="match status" value="1"/>
</dbReference>
<keyword evidence="6 8" id="KW-1015">Disulfide bond</keyword>
<dbReference type="GO" id="GO:0016787">
    <property type="term" value="F:hydrolase activity"/>
    <property type="evidence" value="ECO:0007669"/>
    <property type="project" value="UniProtKB-KW"/>
</dbReference>
<dbReference type="GO" id="GO:0005576">
    <property type="term" value="C:extracellular region"/>
    <property type="evidence" value="ECO:0007669"/>
    <property type="project" value="UniProtKB-SubCell"/>
</dbReference>
<dbReference type="PANTHER" id="PTHR13723">
    <property type="entry name" value="ADAMTS A DISINTEGRIN AND METALLOPROTEASE WITH THROMBOSPONDIN MOTIFS PROTEASE"/>
    <property type="match status" value="1"/>
</dbReference>
<feature type="disulfide bond" evidence="8">
    <location>
        <begin position="69"/>
        <end position="106"/>
    </location>
</feature>
<dbReference type="PROSITE" id="PS50092">
    <property type="entry name" value="TSP1"/>
    <property type="match status" value="1"/>
</dbReference>
<comment type="caution">
    <text evidence="10">The sequence shown here is derived from an EMBL/GenBank/DDBJ whole genome shotgun (WGS) entry which is preliminary data.</text>
</comment>
<keyword evidence="7" id="KW-0325">Glycoprotein</keyword>
<evidence type="ECO:0000313" key="11">
    <source>
        <dbReference type="Proteomes" id="UP001566132"/>
    </source>
</evidence>
<feature type="disulfide bond" evidence="8">
    <location>
        <begin position="73"/>
        <end position="111"/>
    </location>
</feature>
<feature type="disulfide bond" evidence="8">
    <location>
        <begin position="84"/>
        <end position="96"/>
    </location>
</feature>
<evidence type="ECO:0000256" key="1">
    <source>
        <dbReference type="ARBA" id="ARBA00004613"/>
    </source>
</evidence>
<dbReference type="InterPro" id="IPR000884">
    <property type="entry name" value="TSP1_rpt"/>
</dbReference>
<dbReference type="InterPro" id="IPR013273">
    <property type="entry name" value="ADAMTS/ADAMTS-like"/>
</dbReference>
<dbReference type="Proteomes" id="UP001566132">
    <property type="component" value="Unassembled WGS sequence"/>
</dbReference>
<keyword evidence="11" id="KW-1185">Reference proteome</keyword>
<reference evidence="10 11" key="1">
    <citation type="submission" date="2024-05" db="EMBL/GenBank/DDBJ databases">
        <title>Genetic variation in Jamaican populations of the coffee berry borer (Hypothenemus hampei).</title>
        <authorList>
            <person name="Errbii M."/>
            <person name="Myrie A."/>
        </authorList>
    </citation>
    <scope>NUCLEOTIDE SEQUENCE [LARGE SCALE GENOMIC DNA]</scope>
    <source>
        <strain evidence="10">JA-Hopewell-2020-01-JO</strain>
        <tissue evidence="10">Whole body</tissue>
    </source>
</reference>
<dbReference type="Pfam" id="PF19030">
    <property type="entry name" value="TSP1_ADAMTS"/>
    <property type="match status" value="2"/>
</dbReference>
<evidence type="ECO:0000256" key="8">
    <source>
        <dbReference type="PIRSR" id="PIRSR613273-3"/>
    </source>
</evidence>
<dbReference type="PRINTS" id="PR01857">
    <property type="entry name" value="ADAMTSFAMILY"/>
</dbReference>
<gene>
    <name evidence="10" type="ORF">ABEB36_011654</name>
</gene>
<dbReference type="SMART" id="SM00209">
    <property type="entry name" value="TSP1"/>
    <property type="match status" value="1"/>
</dbReference>
<dbReference type="Gene3D" id="2.60.120.830">
    <property type="match status" value="1"/>
</dbReference>
<organism evidence="10 11">
    <name type="scientific">Hypothenemus hampei</name>
    <name type="common">Coffee berry borer</name>
    <dbReference type="NCBI Taxonomy" id="57062"/>
    <lineage>
        <taxon>Eukaryota</taxon>
        <taxon>Metazoa</taxon>
        <taxon>Ecdysozoa</taxon>
        <taxon>Arthropoda</taxon>
        <taxon>Hexapoda</taxon>
        <taxon>Insecta</taxon>
        <taxon>Pterygota</taxon>
        <taxon>Neoptera</taxon>
        <taxon>Endopterygota</taxon>
        <taxon>Coleoptera</taxon>
        <taxon>Polyphaga</taxon>
        <taxon>Cucujiformia</taxon>
        <taxon>Curculionidae</taxon>
        <taxon>Scolytinae</taxon>
        <taxon>Hypothenemus</taxon>
    </lineage>
</organism>
<name>A0ABD1E9C1_HYPHA</name>